<accession>A0A7W9ER56</accession>
<dbReference type="AlphaFoldDB" id="A0A7W9ER56"/>
<organism evidence="1 2">
    <name type="scientific">Sphingopyxis panaciterrulae</name>
    <dbReference type="NCBI Taxonomy" id="462372"/>
    <lineage>
        <taxon>Bacteria</taxon>
        <taxon>Pseudomonadati</taxon>
        <taxon>Pseudomonadota</taxon>
        <taxon>Alphaproteobacteria</taxon>
        <taxon>Sphingomonadales</taxon>
        <taxon>Sphingomonadaceae</taxon>
        <taxon>Sphingopyxis</taxon>
    </lineage>
</organism>
<dbReference type="EMBL" id="JACIJH010000008">
    <property type="protein sequence ID" value="MBB5707204.1"/>
    <property type="molecule type" value="Genomic_DNA"/>
</dbReference>
<reference evidence="1 2" key="1">
    <citation type="submission" date="2020-08" db="EMBL/GenBank/DDBJ databases">
        <title>Genomic Encyclopedia of Type Strains, Phase IV (KMG-IV): sequencing the most valuable type-strain genomes for metagenomic binning, comparative biology and taxonomic classification.</title>
        <authorList>
            <person name="Goeker M."/>
        </authorList>
    </citation>
    <scope>NUCLEOTIDE SEQUENCE [LARGE SCALE GENOMIC DNA]</scope>
    <source>
        <strain evidence="1 2">DSM 27163</strain>
    </source>
</reference>
<comment type="caution">
    <text evidence="1">The sequence shown here is derived from an EMBL/GenBank/DDBJ whole genome shotgun (WGS) entry which is preliminary data.</text>
</comment>
<keyword evidence="2" id="KW-1185">Reference proteome</keyword>
<protein>
    <submittedName>
        <fullName evidence="1">Uncharacterized protein</fullName>
    </submittedName>
</protein>
<proteinExistence type="predicted"/>
<evidence type="ECO:0000313" key="2">
    <source>
        <dbReference type="Proteomes" id="UP000537161"/>
    </source>
</evidence>
<dbReference type="Proteomes" id="UP000537161">
    <property type="component" value="Unassembled WGS sequence"/>
</dbReference>
<sequence>MHFSILVLVGVPVLGKKRGRKPDFRPAARAATGAGPLDFTICIRG</sequence>
<evidence type="ECO:0000313" key="1">
    <source>
        <dbReference type="EMBL" id="MBB5707204.1"/>
    </source>
</evidence>
<gene>
    <name evidence="1" type="ORF">FHR21_002567</name>
</gene>
<name>A0A7W9ER56_9SPHN</name>